<dbReference type="PANTHER" id="PTHR43637:SF1">
    <property type="entry name" value="UPF0273 PROTEIN TM_0370"/>
    <property type="match status" value="1"/>
</dbReference>
<evidence type="ECO:0000256" key="2">
    <source>
        <dbReference type="ARBA" id="ARBA00022840"/>
    </source>
</evidence>
<organism evidence="4">
    <name type="scientific">Caldiarchaeum subterraneum</name>
    <dbReference type="NCBI Taxonomy" id="311458"/>
    <lineage>
        <taxon>Archaea</taxon>
        <taxon>Nitrososphaerota</taxon>
        <taxon>Candidatus Caldarchaeales</taxon>
        <taxon>Candidatus Caldarchaeaceae</taxon>
        <taxon>Candidatus Caldarchaeum</taxon>
    </lineage>
</organism>
<dbReference type="Gene3D" id="3.40.50.300">
    <property type="entry name" value="P-loop containing nucleotide triphosphate hydrolases"/>
    <property type="match status" value="1"/>
</dbReference>
<dbReference type="PANTHER" id="PTHR43637">
    <property type="entry name" value="UPF0273 PROTEIN TM_0370"/>
    <property type="match status" value="1"/>
</dbReference>
<comment type="caution">
    <text evidence="4">The sequence shown here is derived from an EMBL/GenBank/DDBJ whole genome shotgun (WGS) entry which is preliminary data.</text>
</comment>
<name>A0A7J3VRI4_CALS0</name>
<evidence type="ECO:0000259" key="3">
    <source>
        <dbReference type="PROSITE" id="PS51146"/>
    </source>
</evidence>
<gene>
    <name evidence="4" type="ORF">ENM31_00425</name>
</gene>
<dbReference type="SUPFAM" id="SSF52540">
    <property type="entry name" value="P-loop containing nucleoside triphosphate hydrolases"/>
    <property type="match status" value="1"/>
</dbReference>
<reference evidence="4" key="1">
    <citation type="journal article" date="2020" name="mSystems">
        <title>Genome- and Community-Level Interaction Insights into Carbon Utilization and Element Cycling Functions of Hydrothermarchaeota in Hydrothermal Sediment.</title>
        <authorList>
            <person name="Zhou Z."/>
            <person name="Liu Y."/>
            <person name="Xu W."/>
            <person name="Pan J."/>
            <person name="Luo Z.H."/>
            <person name="Li M."/>
        </authorList>
    </citation>
    <scope>NUCLEOTIDE SEQUENCE [LARGE SCALE GENOMIC DNA]</scope>
    <source>
        <strain evidence="4">SpSt-1074</strain>
    </source>
</reference>
<dbReference type="PROSITE" id="PS51146">
    <property type="entry name" value="KAIC"/>
    <property type="match status" value="1"/>
</dbReference>
<sequence>MTSVRTSLLNLSKAINAKLPTNIAATTTREFMYGVGVNSSDGPSSTFSGIGVMTGWGRKPPSTAIWKNHAIDRVRATGASLTAYSLKAPRLIASALFPILDDITTYIHPSPLSLVVEKAHLRFTPSGINGLDVLLEGKGFPAGSNIVVMGSPGSGKTTLGLQFLSYGCRNGENGVYVTLDERPENIVRNVQRIGIDLRPLIAENSLAVVDASPIRTIPGQVKIGSISIGRKEFSLTALVAAVVNHARNIDARRIVVDSLTSFFLQYPRGAERRMAFMDFLEGIAPLECTSLFLTELRMSGLDRVYQFEEFLADGVIIMRKYVKNSAIIRSIQVEKMRGVDHNVDAHPYRFGQGGIEVYPTEKVI</sequence>
<dbReference type="Pfam" id="PF06745">
    <property type="entry name" value="ATPase"/>
    <property type="match status" value="1"/>
</dbReference>
<evidence type="ECO:0000313" key="4">
    <source>
        <dbReference type="EMBL" id="HHM43748.1"/>
    </source>
</evidence>
<protein>
    <recommendedName>
        <fullName evidence="3">KaiC domain-containing protein</fullName>
    </recommendedName>
</protein>
<proteinExistence type="predicted"/>
<evidence type="ECO:0000256" key="1">
    <source>
        <dbReference type="ARBA" id="ARBA00022741"/>
    </source>
</evidence>
<dbReference type="AlphaFoldDB" id="A0A7J3VRI4"/>
<dbReference type="PRINTS" id="PR01874">
    <property type="entry name" value="DNAREPAIRADA"/>
</dbReference>
<dbReference type="InterPro" id="IPR014774">
    <property type="entry name" value="KaiC-like_dom"/>
</dbReference>
<feature type="domain" description="KaiC" evidence="3">
    <location>
        <begin position="122"/>
        <end position="364"/>
    </location>
</feature>
<dbReference type="InterPro" id="IPR010624">
    <property type="entry name" value="KaiC_dom"/>
</dbReference>
<keyword evidence="2" id="KW-0067">ATP-binding</keyword>
<accession>A0A7J3VRI4</accession>
<dbReference type="EMBL" id="DRXH01000017">
    <property type="protein sequence ID" value="HHM43748.1"/>
    <property type="molecule type" value="Genomic_DNA"/>
</dbReference>
<keyword evidence="1" id="KW-0547">Nucleotide-binding</keyword>
<dbReference type="InterPro" id="IPR027417">
    <property type="entry name" value="P-loop_NTPase"/>
</dbReference>
<dbReference type="GO" id="GO:0005524">
    <property type="term" value="F:ATP binding"/>
    <property type="evidence" value="ECO:0007669"/>
    <property type="project" value="UniProtKB-KW"/>
</dbReference>